<dbReference type="Proteomes" id="UP000482800">
    <property type="component" value="Unassembled WGS sequence"/>
</dbReference>
<sequence>MDTVTRRRFLLASGVTGAAALAAGAGAYTLRDILATASDRPADARTLVLVTLYGGNDGLNTVIPYADPAYHDARPDLAYGADEVLRVDGELGLNPALAGLHTLYGAGQLAIVRGTGYPKPNRSHFQSMDIWQTAQPDRPGTTGWLGRWLDASGGDPRLAVSFEPALPVLLAGERGAGAAVPVTRQLVREALADPVLAALGQPQEGESALRARASACFADLLAVDALVAGARQAAAGDDDPDAGDGAEGATATGGATSPLQAQLDLVAQCVEAGVATRVFSVSLGGFDTHADEKQAQAVLLGQVDKALAGFAERMARTDAGRKVVVAVYSEFGRRVRANASDGTDHGTASNVFLLGAAVHGGLYGAAPSLTDLDDGDLKHTTDFRDVYATLLERVLDTGADRVLGAWRGRLDGPL</sequence>
<evidence type="ECO:0000313" key="4">
    <source>
        <dbReference type="Proteomes" id="UP000482800"/>
    </source>
</evidence>
<feature type="region of interest" description="Disordered" evidence="1">
    <location>
        <begin position="234"/>
        <end position="254"/>
    </location>
</feature>
<evidence type="ECO:0000313" key="3">
    <source>
        <dbReference type="EMBL" id="GFJ84076.1"/>
    </source>
</evidence>
<comment type="caution">
    <text evidence="3">The sequence shown here is derived from an EMBL/GenBank/DDBJ whole genome shotgun (WGS) entry which is preliminary data.</text>
</comment>
<dbReference type="InterPro" id="IPR006311">
    <property type="entry name" value="TAT_signal"/>
</dbReference>
<dbReference type="AlphaFoldDB" id="A0A6V8KQD7"/>
<dbReference type="RefSeq" id="WP_173067357.1">
    <property type="nucleotide sequence ID" value="NZ_BAABGO010000013.1"/>
</dbReference>
<name>A0A6V8KQD7_9ACTN</name>
<protein>
    <recommendedName>
        <fullName evidence="5">DUF1501 domain-containing protein</fullName>
    </recommendedName>
</protein>
<accession>A0A6V8KQD7</accession>
<dbReference type="PANTHER" id="PTHR43737:SF1">
    <property type="entry name" value="DUF1501 DOMAIN-CONTAINING PROTEIN"/>
    <property type="match status" value="1"/>
</dbReference>
<evidence type="ECO:0000256" key="2">
    <source>
        <dbReference type="SAM" id="SignalP"/>
    </source>
</evidence>
<keyword evidence="4" id="KW-1185">Reference proteome</keyword>
<dbReference type="EMBL" id="BLPF01000003">
    <property type="protein sequence ID" value="GFJ84076.1"/>
    <property type="molecule type" value="Genomic_DNA"/>
</dbReference>
<reference evidence="3 4" key="2">
    <citation type="submission" date="2020-03" db="EMBL/GenBank/DDBJ databases">
        <authorList>
            <person name="Ichikawa N."/>
            <person name="Kimura A."/>
            <person name="Kitahashi Y."/>
            <person name="Uohara A."/>
        </authorList>
    </citation>
    <scope>NUCLEOTIDE SEQUENCE [LARGE SCALE GENOMIC DNA]</scope>
    <source>
        <strain evidence="3 4">NBRC 108639</strain>
    </source>
</reference>
<evidence type="ECO:0008006" key="5">
    <source>
        <dbReference type="Google" id="ProtNLM"/>
    </source>
</evidence>
<feature type="signal peptide" evidence="2">
    <location>
        <begin position="1"/>
        <end position="27"/>
    </location>
</feature>
<dbReference type="Pfam" id="PF07394">
    <property type="entry name" value="DUF1501"/>
    <property type="match status" value="1"/>
</dbReference>
<dbReference type="PANTHER" id="PTHR43737">
    <property type="entry name" value="BLL7424 PROTEIN"/>
    <property type="match status" value="1"/>
</dbReference>
<feature type="chain" id="PRO_5039568765" description="DUF1501 domain-containing protein" evidence="2">
    <location>
        <begin position="28"/>
        <end position="414"/>
    </location>
</feature>
<evidence type="ECO:0000256" key="1">
    <source>
        <dbReference type="SAM" id="MobiDB-lite"/>
    </source>
</evidence>
<proteinExistence type="predicted"/>
<gene>
    <name evidence="3" type="ORF">Phou_082560</name>
</gene>
<dbReference type="InterPro" id="IPR010869">
    <property type="entry name" value="DUF1501"/>
</dbReference>
<keyword evidence="2" id="KW-0732">Signal</keyword>
<organism evidence="3 4">
    <name type="scientific">Phytohabitans houttuyneae</name>
    <dbReference type="NCBI Taxonomy" id="1076126"/>
    <lineage>
        <taxon>Bacteria</taxon>
        <taxon>Bacillati</taxon>
        <taxon>Actinomycetota</taxon>
        <taxon>Actinomycetes</taxon>
        <taxon>Micromonosporales</taxon>
        <taxon>Micromonosporaceae</taxon>
    </lineage>
</organism>
<reference evidence="3 4" key="1">
    <citation type="submission" date="2020-03" db="EMBL/GenBank/DDBJ databases">
        <title>Whole genome shotgun sequence of Phytohabitans houttuyneae NBRC 108639.</title>
        <authorList>
            <person name="Komaki H."/>
            <person name="Tamura T."/>
        </authorList>
    </citation>
    <scope>NUCLEOTIDE SEQUENCE [LARGE SCALE GENOMIC DNA]</scope>
    <source>
        <strain evidence="3 4">NBRC 108639</strain>
    </source>
</reference>
<dbReference type="PROSITE" id="PS51318">
    <property type="entry name" value="TAT"/>
    <property type="match status" value="1"/>
</dbReference>